<dbReference type="InterPro" id="IPR036873">
    <property type="entry name" value="Rhodanese-like_dom_sf"/>
</dbReference>
<protein>
    <recommendedName>
        <fullName evidence="3">Ubiquitin carboxyl-terminal hydrolase</fullName>
        <ecNumber evidence="3">3.4.19.12</ecNumber>
    </recommendedName>
</protein>
<dbReference type="SUPFAM" id="SSF140856">
    <property type="entry name" value="USP8 N-terminal domain-like"/>
    <property type="match status" value="1"/>
</dbReference>
<dbReference type="GO" id="GO:0016579">
    <property type="term" value="P:protein deubiquitination"/>
    <property type="evidence" value="ECO:0007669"/>
    <property type="project" value="InterPro"/>
</dbReference>
<accession>A0A6I8TM16</accession>
<dbReference type="Gene3D" id="3.90.70.10">
    <property type="entry name" value="Cysteine proteinases"/>
    <property type="match status" value="1"/>
</dbReference>
<dbReference type="FunCoup" id="A0A6I8TM16">
    <property type="interactions" value="1248"/>
</dbReference>
<dbReference type="Gene3D" id="3.40.250.10">
    <property type="entry name" value="Rhodanese-like domain"/>
    <property type="match status" value="1"/>
</dbReference>
<dbReference type="InParanoid" id="A0A6I8TM16"/>
<name>A0A6I8TM16_AEDAE</name>
<comment type="catalytic activity">
    <reaction evidence="1 3">
        <text>Thiol-dependent hydrolysis of ester, thioester, amide, peptide and isopeptide bonds formed by the C-terminal Gly of ubiquitin (a 76-residue protein attached to proteins as an intracellular targeting signal).</text>
        <dbReference type="EC" id="3.4.19.12"/>
    </reaction>
</comment>
<reference evidence="4 5" key="1">
    <citation type="submission" date="2017-06" db="EMBL/GenBank/DDBJ databases">
        <title>Aedes aegypti genome working group (AGWG) sequencing and assembly.</title>
        <authorList>
            <consortium name="Aedes aegypti Genome Working Group (AGWG)"/>
            <person name="Matthews B.J."/>
        </authorList>
    </citation>
    <scope>NUCLEOTIDE SEQUENCE [LARGE SCALE GENOMIC DNA]</scope>
    <source>
        <strain evidence="4 5">LVP_AGWG</strain>
    </source>
</reference>
<keyword evidence="3" id="KW-0788">Thiol protease</keyword>
<comment type="similarity">
    <text evidence="2 3">Belongs to the peptidase C19 family.</text>
</comment>
<dbReference type="InterPro" id="IPR001394">
    <property type="entry name" value="Peptidase_C19_UCH"/>
</dbReference>
<keyword evidence="3" id="KW-0645">Protease</keyword>
<dbReference type="GO" id="GO:0006508">
    <property type="term" value="P:proteolysis"/>
    <property type="evidence" value="ECO:0007669"/>
    <property type="project" value="UniProtKB-KW"/>
</dbReference>
<dbReference type="SUPFAM" id="SSF54001">
    <property type="entry name" value="Cysteine proteinases"/>
    <property type="match status" value="1"/>
</dbReference>
<evidence type="ECO:0000256" key="2">
    <source>
        <dbReference type="ARBA" id="ARBA00009085"/>
    </source>
</evidence>
<keyword evidence="3" id="KW-0833">Ubl conjugation pathway</keyword>
<dbReference type="InterPro" id="IPR028889">
    <property type="entry name" value="USP"/>
</dbReference>
<reference evidence="4" key="2">
    <citation type="submission" date="2020-05" db="UniProtKB">
        <authorList>
            <consortium name="EnsemblMetazoa"/>
        </authorList>
    </citation>
    <scope>IDENTIFICATION</scope>
    <source>
        <strain evidence="4">LVP_AGWG</strain>
    </source>
</reference>
<keyword evidence="5" id="KW-1185">Reference proteome</keyword>
<evidence type="ECO:0000313" key="5">
    <source>
        <dbReference type="Proteomes" id="UP000008820"/>
    </source>
</evidence>
<dbReference type="InterPro" id="IPR018200">
    <property type="entry name" value="USP_CS"/>
</dbReference>
<dbReference type="Pfam" id="PF00443">
    <property type="entry name" value="UCH"/>
    <property type="match status" value="1"/>
</dbReference>
<keyword evidence="3" id="KW-0378">Hydrolase</keyword>
<dbReference type="Proteomes" id="UP000008820">
    <property type="component" value="Chromosome 3"/>
</dbReference>
<dbReference type="PROSITE" id="PS00973">
    <property type="entry name" value="USP_2"/>
    <property type="match status" value="1"/>
</dbReference>
<evidence type="ECO:0000256" key="1">
    <source>
        <dbReference type="ARBA" id="ARBA00000707"/>
    </source>
</evidence>
<dbReference type="Pfam" id="PF08969">
    <property type="entry name" value="USP8_dimer"/>
    <property type="match status" value="1"/>
</dbReference>
<proteinExistence type="inferred from homology"/>
<dbReference type="InterPro" id="IPR015063">
    <property type="entry name" value="USP8_dimer"/>
</dbReference>
<dbReference type="EnsemblMetazoa" id="AAEL012219-RC">
    <property type="protein sequence ID" value="AAEL012219-PC"/>
    <property type="gene ID" value="AAEL012219"/>
</dbReference>
<dbReference type="Gene3D" id="1.20.58.80">
    <property type="entry name" value="Phosphotransferase system, lactose/cellobiose-type IIA subunit"/>
    <property type="match status" value="1"/>
</dbReference>
<dbReference type="AlphaFoldDB" id="A0A6I8TM16"/>
<dbReference type="InterPro" id="IPR038765">
    <property type="entry name" value="Papain-like_cys_pep_sf"/>
</dbReference>
<dbReference type="EC" id="3.4.19.12" evidence="3"/>
<dbReference type="PROSITE" id="PS00972">
    <property type="entry name" value="USP_1"/>
    <property type="match status" value="1"/>
</dbReference>
<organism evidence="4 5">
    <name type="scientific">Aedes aegypti</name>
    <name type="common">Yellowfever mosquito</name>
    <name type="synonym">Culex aegypti</name>
    <dbReference type="NCBI Taxonomy" id="7159"/>
    <lineage>
        <taxon>Eukaryota</taxon>
        <taxon>Metazoa</taxon>
        <taxon>Ecdysozoa</taxon>
        <taxon>Arthropoda</taxon>
        <taxon>Hexapoda</taxon>
        <taxon>Insecta</taxon>
        <taxon>Pterygota</taxon>
        <taxon>Neoptera</taxon>
        <taxon>Endopterygota</taxon>
        <taxon>Diptera</taxon>
        <taxon>Nematocera</taxon>
        <taxon>Culicoidea</taxon>
        <taxon>Culicidae</taxon>
        <taxon>Culicinae</taxon>
        <taxon>Aedini</taxon>
        <taxon>Aedes</taxon>
        <taxon>Stegomyia</taxon>
    </lineage>
</organism>
<dbReference type="OrthoDB" id="292964at2759"/>
<gene>
    <name evidence="4" type="primary">5575964</name>
</gene>
<dbReference type="PANTHER" id="PTHR21646:SF46">
    <property type="entry name" value="UBIQUITIN CARBOXYL-TERMINAL HYDROLASE"/>
    <property type="match status" value="1"/>
</dbReference>
<dbReference type="CDD" id="cd02674">
    <property type="entry name" value="Peptidase_C19R"/>
    <property type="match status" value="1"/>
</dbReference>
<dbReference type="InterPro" id="IPR050185">
    <property type="entry name" value="Ub_carboxyl-term_hydrolase"/>
</dbReference>
<evidence type="ECO:0000256" key="3">
    <source>
        <dbReference type="RuleBase" id="RU366025"/>
    </source>
</evidence>
<dbReference type="PANTHER" id="PTHR21646">
    <property type="entry name" value="UBIQUITIN CARBOXYL-TERMINAL HYDROLASE"/>
    <property type="match status" value="1"/>
</dbReference>
<evidence type="ECO:0000313" key="4">
    <source>
        <dbReference type="EnsemblMetazoa" id="AAEL012219-PC"/>
    </source>
</evidence>
<dbReference type="SUPFAM" id="SSF52821">
    <property type="entry name" value="Rhodanese/Cell cycle control phosphatase"/>
    <property type="match status" value="1"/>
</dbReference>
<dbReference type="PROSITE" id="PS50235">
    <property type="entry name" value="USP_3"/>
    <property type="match status" value="1"/>
</dbReference>
<sequence>MSSRVKPIHLAPNLETLESLYTLPKNIDMRKVLVLCQSANRLKQSADRHYVERDEENAFVMYMKYLNLLSTIKSHREYADKKRNIIEALGPNKELILIYEKVEKLKTSLSKRYATSCAQNEREQNKIRNLHDHISPIISHVKDSIDAKELFEMITNSKLSMLIMDCRSEKDFEDSRIRYTFMVNVPESLLVPGMTAGKIHNDLPAESKSLWMYRKVKEQIVLMDNSTRGTPHKDTPLWVLEDILKKWDHDVVYENPFLRVNGGFQDFLLHYPQYCTNPNHTIPVTDQDDEYRLDDVEYPNISDIRMKDDSFESQPGRPTVDRNSKAAALHTYKTSQSKPINEILHEQEKLIDKSIQNEQELMTTVDELTEIKDREKRVADDQEKEELNRTAIELKYKLMELQNKHMDIESENNDLKEQLHQYKEKERWKEEEGERISAQEAARLAELAQQRSIIKQKQEKMALLERERNEKERQAKLKEAYEKKMQMKENLVERKQTIPQFDRAAKPTGVLSDYNHNVQREVQRDFAPVYGSVGRGLTGLKNLGNTCYMNSILQCLSNTTFLNEYFLEEQFKQNLNRNNKTQGRIAEEVAAVIKALWTGQYKCIASKNLRFVVGQYERQFGGIEQQDSHELLTILMDWLHSDLQTVPIEIDTSLENLPASERAWVEYFKGKESYVAQLSYGQIKSMVKCVRCGKESATYESFSSLSLDLPSDANRCDLSDCLDMYFNGERIMGWNCPQCKSSQVAIKKLDISRLPSILVIHFKRFYADPEALSTVYKKKQNYVKFPLTDLDMSPHVAPSEKTRNHKLKSRRYHLYGVSNHYGSMESGHYTAFCRNKLHNKWYKYDDHTVSSLDKSDVCSSAAYILFYSVLPERNPSDM</sequence>
<dbReference type="GO" id="GO:0004843">
    <property type="term" value="F:cysteine-type deubiquitinase activity"/>
    <property type="evidence" value="ECO:0007669"/>
    <property type="project" value="UniProtKB-UniRule"/>
</dbReference>